<reference evidence="3" key="1">
    <citation type="submission" date="2021-03" db="EMBL/GenBank/DDBJ databases">
        <title>Streptomyces strains.</title>
        <authorList>
            <person name="Lund M.B."/>
            <person name="Toerring T."/>
        </authorList>
    </citation>
    <scope>NUCLEOTIDE SEQUENCE</scope>
    <source>
        <strain evidence="3">JCM 4242</strain>
    </source>
</reference>
<evidence type="ECO:0000256" key="2">
    <source>
        <dbReference type="SAM" id="SignalP"/>
    </source>
</evidence>
<evidence type="ECO:0000256" key="1">
    <source>
        <dbReference type="SAM" id="MobiDB-lite"/>
    </source>
</evidence>
<proteinExistence type="predicted"/>
<feature type="chain" id="PRO_5037136832" description="Secreted protein" evidence="2">
    <location>
        <begin position="31"/>
        <end position="229"/>
    </location>
</feature>
<feature type="region of interest" description="Disordered" evidence="1">
    <location>
        <begin position="141"/>
        <end position="187"/>
    </location>
</feature>
<evidence type="ECO:0008006" key="5">
    <source>
        <dbReference type="Google" id="ProtNLM"/>
    </source>
</evidence>
<name>A0A939JQR1_9ACTN</name>
<keyword evidence="2" id="KW-0732">Signal</keyword>
<feature type="signal peptide" evidence="2">
    <location>
        <begin position="1"/>
        <end position="30"/>
    </location>
</feature>
<dbReference type="Proteomes" id="UP000664781">
    <property type="component" value="Unassembled WGS sequence"/>
</dbReference>
<organism evidence="3 4">
    <name type="scientific">Streptomyces triculaminicus</name>
    <dbReference type="NCBI Taxonomy" id="2816232"/>
    <lineage>
        <taxon>Bacteria</taxon>
        <taxon>Bacillati</taxon>
        <taxon>Actinomycetota</taxon>
        <taxon>Actinomycetes</taxon>
        <taxon>Kitasatosporales</taxon>
        <taxon>Streptomycetaceae</taxon>
        <taxon>Streptomyces</taxon>
    </lineage>
</organism>
<feature type="region of interest" description="Disordered" evidence="1">
    <location>
        <begin position="27"/>
        <end position="47"/>
    </location>
</feature>
<protein>
    <recommendedName>
        <fullName evidence="5">Secreted protein</fullName>
    </recommendedName>
</protein>
<keyword evidence="4" id="KW-1185">Reference proteome</keyword>
<accession>A0A939JQR1</accession>
<dbReference type="RefSeq" id="WP_207247414.1">
    <property type="nucleotide sequence ID" value="NZ_JAFMOF010000002.1"/>
</dbReference>
<dbReference type="PROSITE" id="PS51318">
    <property type="entry name" value="TAT"/>
    <property type="match status" value="1"/>
</dbReference>
<dbReference type="InterPro" id="IPR006311">
    <property type="entry name" value="TAT_signal"/>
</dbReference>
<evidence type="ECO:0000313" key="4">
    <source>
        <dbReference type="Proteomes" id="UP000664781"/>
    </source>
</evidence>
<sequence length="229" mass="23197">MSASRRSRLLVSGAVCGALALGVAGPTAMAGPASPPPGSSGSRVASAPAPEVLRKAAGDGVKAIDDNVIGKQALADLSRCRAARPPEAGADGYCAKVESHLGELGGARAGLARQAGAERPSTDAMATATTDAVAAMARLAKARAEHDRGDDHDRGRRREDDHARGHHRDDDEHDRGHFRDQYGPGRGQNGALGLLGTVTNLVNPLVGTVGSVVGGLGNTVTGLLQSLLG</sequence>
<evidence type="ECO:0000313" key="3">
    <source>
        <dbReference type="EMBL" id="MBO0653997.1"/>
    </source>
</evidence>
<dbReference type="EMBL" id="JAFMOF010000002">
    <property type="protein sequence ID" value="MBO0653997.1"/>
    <property type="molecule type" value="Genomic_DNA"/>
</dbReference>
<feature type="compositionally biased region" description="Basic and acidic residues" evidence="1">
    <location>
        <begin position="142"/>
        <end position="180"/>
    </location>
</feature>
<dbReference type="AlphaFoldDB" id="A0A939JQR1"/>
<gene>
    <name evidence="3" type="ORF">J1792_14790</name>
</gene>
<comment type="caution">
    <text evidence="3">The sequence shown here is derived from an EMBL/GenBank/DDBJ whole genome shotgun (WGS) entry which is preliminary data.</text>
</comment>